<dbReference type="AlphaFoldDB" id="A0A848FY07"/>
<sequence>MARIRVITILSQKGGAGKSTMTMQLAGGLASKDRRVAVLDLDSQETALRWAGSAPEGKPFPAVVEGLADPAGLRAVLKRLAHQRDFVLIDCPPSIEHPAVLAALQEADLALIPVVPSPADLWSTKGIERLVLQVQAVRKSLRAALVPNRVVRTNLAWDVLEVMRDFSLPMLGAALSQRNAYAQSAVIGASVHQMGRAGSEAAREVDKLVVEVLKLTGEKV</sequence>
<name>A0A848FY07_9RHOO</name>
<dbReference type="PANTHER" id="PTHR13696:SF96">
    <property type="entry name" value="COBQ_COBB_MIND_PARA NUCLEOTIDE BINDING DOMAIN-CONTAINING PROTEIN"/>
    <property type="match status" value="1"/>
</dbReference>
<dbReference type="RefSeq" id="WP_169144654.1">
    <property type="nucleotide sequence ID" value="NZ_JABBGA010000002.1"/>
</dbReference>
<dbReference type="InterPro" id="IPR048089">
    <property type="entry name" value="McdA"/>
</dbReference>
<dbReference type="PIRSF" id="PIRSF009320">
    <property type="entry name" value="Nuc_binding_HP_1000"/>
    <property type="match status" value="1"/>
</dbReference>
<dbReference type="Gene3D" id="3.40.50.300">
    <property type="entry name" value="P-loop containing nucleotide triphosphate hydrolases"/>
    <property type="match status" value="1"/>
</dbReference>
<proteinExistence type="predicted"/>
<dbReference type="NCBIfam" id="NF041546">
    <property type="entry name" value="ParA_partition"/>
    <property type="match status" value="1"/>
</dbReference>
<evidence type="ECO:0000313" key="2">
    <source>
        <dbReference type="EMBL" id="NML24827.1"/>
    </source>
</evidence>
<dbReference type="InterPro" id="IPR002586">
    <property type="entry name" value="CobQ/CobB/MinD/ParA_Nub-bd_dom"/>
</dbReference>
<gene>
    <name evidence="2" type="ORF">HHL15_03695</name>
</gene>
<keyword evidence="3" id="KW-1185">Reference proteome</keyword>
<dbReference type="EMBL" id="JABBGA010000002">
    <property type="protein sequence ID" value="NML24827.1"/>
    <property type="molecule type" value="Genomic_DNA"/>
</dbReference>
<reference evidence="2 3" key="1">
    <citation type="submission" date="2020-04" db="EMBL/GenBank/DDBJ databases">
        <title>Zoogloea sp. G-4-1-14 isolated from soil.</title>
        <authorList>
            <person name="Dahal R.H."/>
        </authorList>
    </citation>
    <scope>NUCLEOTIDE SEQUENCE [LARGE SCALE GENOMIC DNA]</scope>
    <source>
        <strain evidence="2 3">G-4-1-14</strain>
    </source>
</reference>
<dbReference type="Proteomes" id="UP000580043">
    <property type="component" value="Unassembled WGS sequence"/>
</dbReference>
<evidence type="ECO:0000259" key="1">
    <source>
        <dbReference type="Pfam" id="PF01656"/>
    </source>
</evidence>
<dbReference type="InterPro" id="IPR027417">
    <property type="entry name" value="P-loop_NTPase"/>
</dbReference>
<evidence type="ECO:0000313" key="3">
    <source>
        <dbReference type="Proteomes" id="UP000580043"/>
    </source>
</evidence>
<dbReference type="Pfam" id="PF01656">
    <property type="entry name" value="CbiA"/>
    <property type="match status" value="1"/>
</dbReference>
<dbReference type="CDD" id="cd02042">
    <property type="entry name" value="ParAB_family"/>
    <property type="match status" value="1"/>
</dbReference>
<dbReference type="PANTHER" id="PTHR13696">
    <property type="entry name" value="P-LOOP CONTAINING NUCLEOSIDE TRIPHOSPHATE HYDROLASE"/>
    <property type="match status" value="1"/>
</dbReference>
<dbReference type="InterPro" id="IPR050678">
    <property type="entry name" value="DNA_Partitioning_ATPase"/>
</dbReference>
<organism evidence="2 3">
    <name type="scientific">Zoogloea dura</name>
    <dbReference type="NCBI Taxonomy" id="2728840"/>
    <lineage>
        <taxon>Bacteria</taxon>
        <taxon>Pseudomonadati</taxon>
        <taxon>Pseudomonadota</taxon>
        <taxon>Betaproteobacteria</taxon>
        <taxon>Rhodocyclales</taxon>
        <taxon>Zoogloeaceae</taxon>
        <taxon>Zoogloea</taxon>
    </lineage>
</organism>
<feature type="domain" description="CobQ/CobB/MinD/ParA nucleotide binding" evidence="1">
    <location>
        <begin position="7"/>
        <end position="184"/>
    </location>
</feature>
<accession>A0A848FY07</accession>
<comment type="caution">
    <text evidence="2">The sequence shown here is derived from an EMBL/GenBank/DDBJ whole genome shotgun (WGS) entry which is preliminary data.</text>
</comment>
<protein>
    <submittedName>
        <fullName evidence="2">AAA family ATPase</fullName>
    </submittedName>
</protein>
<dbReference type="SUPFAM" id="SSF52540">
    <property type="entry name" value="P-loop containing nucleoside triphosphate hydrolases"/>
    <property type="match status" value="1"/>
</dbReference>